<dbReference type="VEuPathDB" id="CryptoDB:Cvel_2598"/>
<feature type="region of interest" description="Disordered" evidence="1">
    <location>
        <begin position="183"/>
        <end position="202"/>
    </location>
</feature>
<evidence type="ECO:0000313" key="2">
    <source>
        <dbReference type="EMBL" id="CEM05026.1"/>
    </source>
</evidence>
<accession>A0A0G4F075</accession>
<organism evidence="2">
    <name type="scientific">Chromera velia CCMP2878</name>
    <dbReference type="NCBI Taxonomy" id="1169474"/>
    <lineage>
        <taxon>Eukaryota</taxon>
        <taxon>Sar</taxon>
        <taxon>Alveolata</taxon>
        <taxon>Colpodellida</taxon>
        <taxon>Chromeraceae</taxon>
        <taxon>Chromera</taxon>
    </lineage>
</organism>
<feature type="compositionally biased region" description="Low complexity" evidence="1">
    <location>
        <begin position="190"/>
        <end position="201"/>
    </location>
</feature>
<protein>
    <submittedName>
        <fullName evidence="2">Uncharacterized protein</fullName>
    </submittedName>
</protein>
<gene>
    <name evidence="2" type="ORF">Cvel_2598</name>
</gene>
<reference evidence="2" key="1">
    <citation type="submission" date="2014-11" db="EMBL/GenBank/DDBJ databases">
        <authorList>
            <person name="Otto D Thomas"/>
            <person name="Naeem Raeece"/>
        </authorList>
    </citation>
    <scope>NUCLEOTIDE SEQUENCE</scope>
</reference>
<evidence type="ECO:0000256" key="1">
    <source>
        <dbReference type="SAM" id="MobiDB-lite"/>
    </source>
</evidence>
<dbReference type="AlphaFoldDB" id="A0A0G4F075"/>
<feature type="region of interest" description="Disordered" evidence="1">
    <location>
        <begin position="208"/>
        <end position="265"/>
    </location>
</feature>
<dbReference type="EMBL" id="CDMZ01000033">
    <property type="protein sequence ID" value="CEM05026.1"/>
    <property type="molecule type" value="Genomic_DNA"/>
</dbReference>
<proteinExistence type="predicted"/>
<name>A0A0G4F075_9ALVE</name>
<sequence>MVMYMDKNCCQASNERKELLRILNPEGVATKLDLLHFVRRMEPLFSHKVHPYIPWFMREPSNILTWWEPRQLQKLRDAVKANHASEVPGVDDTRADECIHNFYRPDKRLYVIKGIALWPEETAQRLGAHIELGMSHDAEYVGMRPLIATTQANLNAKEELIKHLRHGTRFRFRFYIKFGAPTGHAHHNDTPSTRPSESSSTVVLKPALPEVVPPGPSGTPQLFHGQTEGLPLTSRERPPTSTSSDAAAGTRDQKRRKGSLHQGRPVRLSLQRVTELRIMIDVTAVMAAIFPISRDPVTYPVVRTPQAPILDYPPFSTWATLDNPRQARNNEPVEVISEDAHESSAKRPLRTPQRYELQTTNPEQIRKRSRQGNGLVPYARRGMGIEHQSKYSLSIPEKDEDTLMRGARWGFLNDLNEVQKAKDTDFLKKEKKRKRSEEEEMNGRHLDLAEGAFLHVWRVGLRGIVFSATDRF</sequence>